<name>A0A495VU58_9PSEU</name>
<gene>
    <name evidence="2" type="ORF">C8E97_1472</name>
</gene>
<comment type="caution">
    <text evidence="2">The sequence shown here is derived from an EMBL/GenBank/DDBJ whole genome shotgun (WGS) entry which is preliminary data.</text>
</comment>
<feature type="signal peptide" evidence="1">
    <location>
        <begin position="1"/>
        <end position="24"/>
    </location>
</feature>
<accession>A0A495VU58</accession>
<reference evidence="2 3" key="1">
    <citation type="submission" date="2018-10" db="EMBL/GenBank/DDBJ databases">
        <title>Sequencing the genomes of 1000 actinobacteria strains.</title>
        <authorList>
            <person name="Klenk H.-P."/>
        </authorList>
    </citation>
    <scope>NUCLEOTIDE SEQUENCE [LARGE SCALE GENOMIC DNA]</scope>
    <source>
        <strain evidence="2 3">DSM 43800</strain>
    </source>
</reference>
<dbReference type="RefSeq" id="WP_147455018.1">
    <property type="nucleotide sequence ID" value="NZ_RBXO01000001.1"/>
</dbReference>
<evidence type="ECO:0000313" key="2">
    <source>
        <dbReference type="EMBL" id="RKT52931.1"/>
    </source>
</evidence>
<dbReference type="AlphaFoldDB" id="A0A495VU58"/>
<evidence type="ECO:0000256" key="1">
    <source>
        <dbReference type="SAM" id="SignalP"/>
    </source>
</evidence>
<organism evidence="2 3">
    <name type="scientific">Saccharothrix australiensis</name>
    <dbReference type="NCBI Taxonomy" id="2072"/>
    <lineage>
        <taxon>Bacteria</taxon>
        <taxon>Bacillati</taxon>
        <taxon>Actinomycetota</taxon>
        <taxon>Actinomycetes</taxon>
        <taxon>Pseudonocardiales</taxon>
        <taxon>Pseudonocardiaceae</taxon>
        <taxon>Saccharothrix</taxon>
    </lineage>
</organism>
<proteinExistence type="predicted"/>
<keyword evidence="3" id="KW-1185">Reference proteome</keyword>
<dbReference type="EMBL" id="RBXO01000001">
    <property type="protein sequence ID" value="RKT52931.1"/>
    <property type="molecule type" value="Genomic_DNA"/>
</dbReference>
<evidence type="ECO:0000313" key="3">
    <source>
        <dbReference type="Proteomes" id="UP000282084"/>
    </source>
</evidence>
<feature type="chain" id="PRO_5038574936" evidence="1">
    <location>
        <begin position="25"/>
        <end position="60"/>
    </location>
</feature>
<keyword evidence="1" id="KW-0732">Signal</keyword>
<dbReference type="Proteomes" id="UP000282084">
    <property type="component" value="Unassembled WGS sequence"/>
</dbReference>
<sequence length="60" mass="5737">MSARRFVPAVLVVAATAVTLVAGAGLAAADAGPVGATAAVVAVESGAGTSADLDGRNREW</sequence>
<protein>
    <submittedName>
        <fullName evidence="2">Uncharacterized protein</fullName>
    </submittedName>
</protein>